<dbReference type="Pfam" id="PF01545">
    <property type="entry name" value="Cation_efflux"/>
    <property type="match status" value="1"/>
</dbReference>
<dbReference type="InterPro" id="IPR027469">
    <property type="entry name" value="Cation_efflux_TMD_sf"/>
</dbReference>
<proteinExistence type="predicted"/>
<evidence type="ECO:0000259" key="7">
    <source>
        <dbReference type="Pfam" id="PF01545"/>
    </source>
</evidence>
<evidence type="ECO:0000256" key="6">
    <source>
        <dbReference type="SAM" id="Phobius"/>
    </source>
</evidence>
<comment type="caution">
    <text evidence="8">The sequence shown here is derived from an EMBL/GenBank/DDBJ whole genome shotgun (WGS) entry which is preliminary data.</text>
</comment>
<name>A0A2P6NK77_9EUKA</name>
<feature type="transmembrane region" description="Helical" evidence="6">
    <location>
        <begin position="309"/>
        <end position="327"/>
    </location>
</feature>
<reference evidence="8 9" key="1">
    <citation type="journal article" date="2018" name="Genome Biol. Evol.">
        <title>Multiple Roots of Fruiting Body Formation in Amoebozoa.</title>
        <authorList>
            <person name="Hillmann F."/>
            <person name="Forbes G."/>
            <person name="Novohradska S."/>
            <person name="Ferling I."/>
            <person name="Riege K."/>
            <person name="Groth M."/>
            <person name="Westermann M."/>
            <person name="Marz M."/>
            <person name="Spaller T."/>
            <person name="Winckler T."/>
            <person name="Schaap P."/>
            <person name="Glockner G."/>
        </authorList>
    </citation>
    <scope>NUCLEOTIDE SEQUENCE [LARGE SCALE GENOMIC DNA]</scope>
    <source>
        <strain evidence="8 9">Jena</strain>
    </source>
</reference>
<dbReference type="Gene3D" id="1.20.1510.10">
    <property type="entry name" value="Cation efflux protein transmembrane domain"/>
    <property type="match status" value="1"/>
</dbReference>
<dbReference type="InterPro" id="IPR058533">
    <property type="entry name" value="Cation_efflux_TM"/>
</dbReference>
<dbReference type="GO" id="GO:0016020">
    <property type="term" value="C:membrane"/>
    <property type="evidence" value="ECO:0007669"/>
    <property type="project" value="UniProtKB-SubCell"/>
</dbReference>
<evidence type="ECO:0000256" key="1">
    <source>
        <dbReference type="ARBA" id="ARBA00004141"/>
    </source>
</evidence>
<dbReference type="InParanoid" id="A0A2P6NK77"/>
<protein>
    <recommendedName>
        <fullName evidence="7">Cation efflux protein transmembrane domain-containing protein</fullName>
    </recommendedName>
</protein>
<feature type="transmembrane region" description="Helical" evidence="6">
    <location>
        <begin position="231"/>
        <end position="250"/>
    </location>
</feature>
<dbReference type="STRING" id="1890364.A0A2P6NK77"/>
<dbReference type="InterPro" id="IPR002524">
    <property type="entry name" value="Cation_efflux"/>
</dbReference>
<dbReference type="AlphaFoldDB" id="A0A2P6NK77"/>
<dbReference type="GO" id="GO:0008324">
    <property type="term" value="F:monoatomic cation transmembrane transporter activity"/>
    <property type="evidence" value="ECO:0007669"/>
    <property type="project" value="InterPro"/>
</dbReference>
<accession>A0A2P6NK77</accession>
<dbReference type="GO" id="GO:0005783">
    <property type="term" value="C:endoplasmic reticulum"/>
    <property type="evidence" value="ECO:0007669"/>
    <property type="project" value="TreeGrafter"/>
</dbReference>
<comment type="subcellular location">
    <subcellularLocation>
        <location evidence="1">Membrane</location>
        <topology evidence="1">Multi-pass membrane protein</topology>
    </subcellularLocation>
</comment>
<dbReference type="PANTHER" id="PTHR13414">
    <property type="entry name" value="HUEL-CATION TRANSPORTER"/>
    <property type="match status" value="1"/>
</dbReference>
<dbReference type="OrthoDB" id="435980at2759"/>
<evidence type="ECO:0000313" key="8">
    <source>
        <dbReference type="EMBL" id="PRP84360.1"/>
    </source>
</evidence>
<keyword evidence="3 6" id="KW-0812">Transmembrane</keyword>
<evidence type="ECO:0000256" key="4">
    <source>
        <dbReference type="ARBA" id="ARBA00022989"/>
    </source>
</evidence>
<dbReference type="GO" id="GO:0006829">
    <property type="term" value="P:zinc ion transport"/>
    <property type="evidence" value="ECO:0007669"/>
    <property type="project" value="InterPro"/>
</dbReference>
<dbReference type="InterPro" id="IPR040177">
    <property type="entry name" value="SLC30A9"/>
</dbReference>
<keyword evidence="4 6" id="KW-1133">Transmembrane helix</keyword>
<gene>
    <name evidence="8" type="ORF">PROFUN_08225</name>
</gene>
<organism evidence="8 9">
    <name type="scientific">Planoprotostelium fungivorum</name>
    <dbReference type="NCBI Taxonomy" id="1890364"/>
    <lineage>
        <taxon>Eukaryota</taxon>
        <taxon>Amoebozoa</taxon>
        <taxon>Evosea</taxon>
        <taxon>Variosea</taxon>
        <taxon>Cavosteliida</taxon>
        <taxon>Cavosteliaceae</taxon>
        <taxon>Planoprotostelium</taxon>
    </lineage>
</organism>
<feature type="transmembrane region" description="Helical" evidence="6">
    <location>
        <begin position="191"/>
        <end position="211"/>
    </location>
</feature>
<dbReference type="GO" id="GO:0006882">
    <property type="term" value="P:intracellular zinc ion homeostasis"/>
    <property type="evidence" value="ECO:0007669"/>
    <property type="project" value="TreeGrafter"/>
</dbReference>
<dbReference type="EMBL" id="MDYQ01000064">
    <property type="protein sequence ID" value="PRP84360.1"/>
    <property type="molecule type" value="Genomic_DNA"/>
</dbReference>
<dbReference type="PANTHER" id="PTHR13414:SF9">
    <property type="entry name" value="PROTON-COUPLED ZINC ANTIPORTER SLC30A9, MITOCHONDRIAL"/>
    <property type="match status" value="1"/>
</dbReference>
<evidence type="ECO:0000256" key="3">
    <source>
        <dbReference type="ARBA" id="ARBA00022692"/>
    </source>
</evidence>
<keyword evidence="2" id="KW-0813">Transport</keyword>
<dbReference type="Proteomes" id="UP000241769">
    <property type="component" value="Unassembled WGS sequence"/>
</dbReference>
<feature type="domain" description="Cation efflux protein transmembrane" evidence="7">
    <location>
        <begin position="125"/>
        <end position="334"/>
    </location>
</feature>
<sequence>MQRLAGRCGQVHLSSPPIPLQPFRCRTISNGLSHRLQPLRKFNHHPPRDQEKLTKDHIQTILKSPTSPPLDAANAIQKRNMGFLKNLMRQAREGPFKVMLTVKKTQKEVTIPAIEHKTVGMKAVLTAIFTNAILSVAKFGAFLYTGSGAMLSEAIHSVADTTNQILLYVGIRSSLKAPTKDHPYGYGPEQFVWALISAVSVFFLGSGLSMYHGFSTLWDSNHTVESTGVALSILSISLVLEGGTLGVALLECQKGAKELGMTFRDYINDGPDTSNVAVLLEDAAAVSGVAIAAFCVGMTHWTGNPMWDSLGSISVGAILGATAIFLIRKNKDILNKITNLMKADPVVSHIRDVKAVSIGTNMLRFQADISFNGEEISNLYLQRTVPDIEELQKQLDTPEKLRAYLLKYGDGVIDQLGREVDRIEDNIKRSVPEAVYVDLETDTKQKRVLPDSTSTTN</sequence>
<dbReference type="NCBIfam" id="TIGR01297">
    <property type="entry name" value="CDF"/>
    <property type="match status" value="1"/>
</dbReference>
<evidence type="ECO:0000256" key="2">
    <source>
        <dbReference type="ARBA" id="ARBA00022448"/>
    </source>
</evidence>
<dbReference type="SUPFAM" id="SSF161111">
    <property type="entry name" value="Cation efflux protein transmembrane domain-like"/>
    <property type="match status" value="1"/>
</dbReference>
<keyword evidence="5 6" id="KW-0472">Membrane</keyword>
<evidence type="ECO:0000256" key="5">
    <source>
        <dbReference type="ARBA" id="ARBA00023136"/>
    </source>
</evidence>
<keyword evidence="9" id="KW-1185">Reference proteome</keyword>
<evidence type="ECO:0000313" key="9">
    <source>
        <dbReference type="Proteomes" id="UP000241769"/>
    </source>
</evidence>